<feature type="transmembrane region" description="Helical" evidence="1">
    <location>
        <begin position="12"/>
        <end position="35"/>
    </location>
</feature>
<dbReference type="InterPro" id="IPR054331">
    <property type="entry name" value="LiaF_TM"/>
</dbReference>
<comment type="caution">
    <text evidence="4">The sequence shown here is derived from an EMBL/GenBank/DDBJ whole genome shotgun (WGS) entry which is preliminary data.</text>
</comment>
<feature type="transmembrane region" description="Helical" evidence="1">
    <location>
        <begin position="66"/>
        <end position="85"/>
    </location>
</feature>
<dbReference type="Pfam" id="PF22570">
    <property type="entry name" value="LiaF-TM"/>
    <property type="match status" value="1"/>
</dbReference>
<dbReference type="Pfam" id="PF09922">
    <property type="entry name" value="LiaF-like_C"/>
    <property type="match status" value="1"/>
</dbReference>
<dbReference type="InterPro" id="IPR024425">
    <property type="entry name" value="LiaF-like_C"/>
</dbReference>
<keyword evidence="1" id="KW-1133">Transmembrane helix</keyword>
<keyword evidence="5" id="KW-1185">Reference proteome</keyword>
<sequence>MEKLHERHHHNNGPAFAIVLIIVGALFLGFNVGIIPDRFHPVLISWEMLLIVLGTVSLLRRHFVGGVVLLLIGGFFILPKLLAISGNFVQMYWPVLLIFLGIVLLLSRLTHKNHVTISRSYDWQEIKQEAIYKEGSVRNGIHKNVAFANEEFVVLDSEFAGGSVNVTFGEMKIDLRKTALASSKVMFEINVSFGNIIIFVPADWQVQLQVNTVFGGFEDKRIFPSERNGNQDKTLVIFGSTSFGGGELRN</sequence>
<protein>
    <submittedName>
        <fullName evidence="4">Putative membrane protein</fullName>
    </submittedName>
</protein>
<keyword evidence="1" id="KW-0472">Membrane</keyword>
<evidence type="ECO:0000259" key="2">
    <source>
        <dbReference type="Pfam" id="PF09922"/>
    </source>
</evidence>
<dbReference type="RefSeq" id="WP_183414020.1">
    <property type="nucleotide sequence ID" value="NZ_JACHYB010000002.1"/>
</dbReference>
<feature type="domain" description="Cell wall-active antibiotics response LiaF-like C-terminal" evidence="2">
    <location>
        <begin position="163"/>
        <end position="218"/>
    </location>
</feature>
<accession>A0A7W5DT23</accession>
<feature type="transmembrane region" description="Helical" evidence="1">
    <location>
        <begin position="41"/>
        <end position="59"/>
    </location>
</feature>
<keyword evidence="1" id="KW-0812">Transmembrane</keyword>
<dbReference type="AlphaFoldDB" id="A0A7W5DT23"/>
<evidence type="ECO:0000313" key="5">
    <source>
        <dbReference type="Proteomes" id="UP000544222"/>
    </source>
</evidence>
<proteinExistence type="predicted"/>
<feature type="transmembrane region" description="Helical" evidence="1">
    <location>
        <begin position="91"/>
        <end position="109"/>
    </location>
</feature>
<evidence type="ECO:0000256" key="1">
    <source>
        <dbReference type="SAM" id="Phobius"/>
    </source>
</evidence>
<evidence type="ECO:0000259" key="3">
    <source>
        <dbReference type="Pfam" id="PF22570"/>
    </source>
</evidence>
<name>A0A7W5DT23_9PORP</name>
<organism evidence="4 5">
    <name type="scientific">Microbacter margulisiae</name>
    <dbReference type="NCBI Taxonomy" id="1350067"/>
    <lineage>
        <taxon>Bacteria</taxon>
        <taxon>Pseudomonadati</taxon>
        <taxon>Bacteroidota</taxon>
        <taxon>Bacteroidia</taxon>
        <taxon>Bacteroidales</taxon>
        <taxon>Porphyromonadaceae</taxon>
        <taxon>Microbacter</taxon>
    </lineage>
</organism>
<dbReference type="EMBL" id="JACHYB010000002">
    <property type="protein sequence ID" value="MBB3188250.1"/>
    <property type="molecule type" value="Genomic_DNA"/>
</dbReference>
<feature type="domain" description="LiaF transmembrane" evidence="3">
    <location>
        <begin position="16"/>
        <end position="111"/>
    </location>
</feature>
<evidence type="ECO:0000313" key="4">
    <source>
        <dbReference type="EMBL" id="MBB3188250.1"/>
    </source>
</evidence>
<gene>
    <name evidence="4" type="ORF">FHX64_002448</name>
</gene>
<reference evidence="4 5" key="1">
    <citation type="submission" date="2020-08" db="EMBL/GenBank/DDBJ databases">
        <title>Genomic Encyclopedia of Type Strains, Phase IV (KMG-IV): sequencing the most valuable type-strain genomes for metagenomic binning, comparative biology and taxonomic classification.</title>
        <authorList>
            <person name="Goeker M."/>
        </authorList>
    </citation>
    <scope>NUCLEOTIDE SEQUENCE [LARGE SCALE GENOMIC DNA]</scope>
    <source>
        <strain evidence="4 5">DSM 27471</strain>
    </source>
</reference>
<dbReference type="Proteomes" id="UP000544222">
    <property type="component" value="Unassembled WGS sequence"/>
</dbReference>